<dbReference type="Proteomes" id="UP000015101">
    <property type="component" value="Unassembled WGS sequence"/>
</dbReference>
<sequence length="135" mass="15232">MAPYLYIPLHMTGHIPCPVLANPPMTSLVWFKDDHPLEISHHRNLRLHRGSTLIIEPVTLRDEGVYSCIPHSVLGEGKKSSGVKVFVRDHPRFLTRPDSIYQRQPTQFVSMPCVASGDPRPSITWKKVSISVALK</sequence>
<dbReference type="GeneID" id="20208260"/>
<dbReference type="InterPro" id="IPR036179">
    <property type="entry name" value="Ig-like_dom_sf"/>
</dbReference>
<dbReference type="InParanoid" id="T1FHG1"/>
<proteinExistence type="predicted"/>
<dbReference type="InterPro" id="IPR013783">
    <property type="entry name" value="Ig-like_fold"/>
</dbReference>
<dbReference type="SMART" id="SM00409">
    <property type="entry name" value="IG"/>
    <property type="match status" value="1"/>
</dbReference>
<dbReference type="HOGENOM" id="CLU_1888020_0_0_1"/>
<evidence type="ECO:0000259" key="2">
    <source>
        <dbReference type="PROSITE" id="PS50835"/>
    </source>
</evidence>
<keyword evidence="1" id="KW-0393">Immunoglobulin domain</keyword>
<dbReference type="STRING" id="6412.T1FHG1"/>
<accession>T1FHG1</accession>
<dbReference type="Pfam" id="PF13927">
    <property type="entry name" value="Ig_3"/>
    <property type="match status" value="1"/>
</dbReference>
<keyword evidence="5" id="KW-1185">Reference proteome</keyword>
<evidence type="ECO:0000313" key="5">
    <source>
        <dbReference type="Proteomes" id="UP000015101"/>
    </source>
</evidence>
<evidence type="ECO:0000313" key="3">
    <source>
        <dbReference type="EMBL" id="ESN91979.1"/>
    </source>
</evidence>
<dbReference type="EMBL" id="AMQM01007871">
    <property type="status" value="NOT_ANNOTATED_CDS"/>
    <property type="molecule type" value="Genomic_DNA"/>
</dbReference>
<dbReference type="EMBL" id="KB097680">
    <property type="protein sequence ID" value="ESN91979.1"/>
    <property type="molecule type" value="Genomic_DNA"/>
</dbReference>
<evidence type="ECO:0000256" key="1">
    <source>
        <dbReference type="ARBA" id="ARBA00023319"/>
    </source>
</evidence>
<gene>
    <name evidence="4" type="primary">20208260</name>
    <name evidence="3" type="ORF">HELRODRAFT_181903</name>
</gene>
<dbReference type="InterPro" id="IPR007110">
    <property type="entry name" value="Ig-like_dom"/>
</dbReference>
<dbReference type="AlphaFoldDB" id="T1FHG1"/>
<dbReference type="CTD" id="20208260"/>
<name>T1FHG1_HELRO</name>
<protein>
    <recommendedName>
        <fullName evidence="2">Ig-like domain-containing protein</fullName>
    </recommendedName>
</protein>
<dbReference type="PANTHER" id="PTHR10075">
    <property type="entry name" value="BASIGIN RELATED"/>
    <property type="match status" value="1"/>
</dbReference>
<dbReference type="KEGG" id="hro:HELRODRAFT_181903"/>
<dbReference type="OMA" id="PCVASGD"/>
<dbReference type="EnsemblMetazoa" id="HelroT181903">
    <property type="protein sequence ID" value="HelroP181903"/>
    <property type="gene ID" value="HelroG181903"/>
</dbReference>
<reference evidence="3 5" key="2">
    <citation type="journal article" date="2013" name="Nature">
        <title>Insights into bilaterian evolution from three spiralian genomes.</title>
        <authorList>
            <person name="Simakov O."/>
            <person name="Marletaz F."/>
            <person name="Cho S.J."/>
            <person name="Edsinger-Gonzales E."/>
            <person name="Havlak P."/>
            <person name="Hellsten U."/>
            <person name="Kuo D.H."/>
            <person name="Larsson T."/>
            <person name="Lv J."/>
            <person name="Arendt D."/>
            <person name="Savage R."/>
            <person name="Osoegawa K."/>
            <person name="de Jong P."/>
            <person name="Grimwood J."/>
            <person name="Chapman J.A."/>
            <person name="Shapiro H."/>
            <person name="Aerts A."/>
            <person name="Otillar R.P."/>
            <person name="Terry A.Y."/>
            <person name="Boore J.L."/>
            <person name="Grigoriev I.V."/>
            <person name="Lindberg D.R."/>
            <person name="Seaver E.C."/>
            <person name="Weisblat D.A."/>
            <person name="Putnam N.H."/>
            <person name="Rokhsar D.S."/>
        </authorList>
    </citation>
    <scope>NUCLEOTIDE SEQUENCE</scope>
</reference>
<feature type="domain" description="Ig-like" evidence="2">
    <location>
        <begin position="91"/>
        <end position="135"/>
    </location>
</feature>
<dbReference type="Gene3D" id="2.60.40.10">
    <property type="entry name" value="Immunoglobulins"/>
    <property type="match status" value="2"/>
</dbReference>
<organism evidence="4 5">
    <name type="scientific">Helobdella robusta</name>
    <name type="common">Californian leech</name>
    <dbReference type="NCBI Taxonomy" id="6412"/>
    <lineage>
        <taxon>Eukaryota</taxon>
        <taxon>Metazoa</taxon>
        <taxon>Spiralia</taxon>
        <taxon>Lophotrochozoa</taxon>
        <taxon>Annelida</taxon>
        <taxon>Clitellata</taxon>
        <taxon>Hirudinea</taxon>
        <taxon>Rhynchobdellida</taxon>
        <taxon>Glossiphoniidae</taxon>
        <taxon>Helobdella</taxon>
    </lineage>
</organism>
<dbReference type="SUPFAM" id="SSF48726">
    <property type="entry name" value="Immunoglobulin"/>
    <property type="match status" value="2"/>
</dbReference>
<dbReference type="OrthoDB" id="6148654at2759"/>
<evidence type="ECO:0000313" key="4">
    <source>
        <dbReference type="EnsemblMetazoa" id="HelroP181903"/>
    </source>
</evidence>
<dbReference type="eggNOG" id="KOG3510">
    <property type="taxonomic scope" value="Eukaryota"/>
</dbReference>
<reference evidence="4" key="3">
    <citation type="submission" date="2015-06" db="UniProtKB">
        <authorList>
            <consortium name="EnsemblMetazoa"/>
        </authorList>
    </citation>
    <scope>IDENTIFICATION</scope>
</reference>
<dbReference type="RefSeq" id="XP_009029928.1">
    <property type="nucleotide sequence ID" value="XM_009031680.1"/>
</dbReference>
<dbReference type="CDD" id="cd00096">
    <property type="entry name" value="Ig"/>
    <property type="match status" value="1"/>
</dbReference>
<dbReference type="PANTHER" id="PTHR10075:SF103">
    <property type="entry name" value="ROUNDABOUT HOMOLOG 4"/>
    <property type="match status" value="1"/>
</dbReference>
<dbReference type="PROSITE" id="PS50835">
    <property type="entry name" value="IG_LIKE"/>
    <property type="match status" value="2"/>
</dbReference>
<feature type="domain" description="Ig-like" evidence="2">
    <location>
        <begin position="1"/>
        <end position="68"/>
    </location>
</feature>
<reference evidence="5" key="1">
    <citation type="submission" date="2012-12" db="EMBL/GenBank/DDBJ databases">
        <authorList>
            <person name="Hellsten U."/>
            <person name="Grimwood J."/>
            <person name="Chapman J.A."/>
            <person name="Shapiro H."/>
            <person name="Aerts A."/>
            <person name="Otillar R.P."/>
            <person name="Terry A.Y."/>
            <person name="Boore J.L."/>
            <person name="Simakov O."/>
            <person name="Marletaz F."/>
            <person name="Cho S.-J."/>
            <person name="Edsinger-Gonzales E."/>
            <person name="Havlak P."/>
            <person name="Kuo D.-H."/>
            <person name="Larsson T."/>
            <person name="Lv J."/>
            <person name="Arendt D."/>
            <person name="Savage R."/>
            <person name="Osoegawa K."/>
            <person name="de Jong P."/>
            <person name="Lindberg D.R."/>
            <person name="Seaver E.C."/>
            <person name="Weisblat D.A."/>
            <person name="Putnam N.H."/>
            <person name="Grigoriev I.V."/>
            <person name="Rokhsar D.S."/>
        </authorList>
    </citation>
    <scope>NUCLEOTIDE SEQUENCE</scope>
</reference>
<dbReference type="InterPro" id="IPR003599">
    <property type="entry name" value="Ig_sub"/>
</dbReference>